<name>A0AAD5RXT8_9PEZI</name>
<evidence type="ECO:0000313" key="3">
    <source>
        <dbReference type="Proteomes" id="UP001201980"/>
    </source>
</evidence>
<dbReference type="Proteomes" id="UP001201980">
    <property type="component" value="Unassembled WGS sequence"/>
</dbReference>
<comment type="caution">
    <text evidence="2">The sequence shown here is derived from an EMBL/GenBank/DDBJ whole genome shotgun (WGS) entry which is preliminary data.</text>
</comment>
<proteinExistence type="predicted"/>
<keyword evidence="3" id="KW-1185">Reference proteome</keyword>
<reference evidence="2" key="1">
    <citation type="submission" date="2022-07" db="EMBL/GenBank/DDBJ databases">
        <title>Draft genome sequence of Zalerion maritima ATCC 34329, a (micro)plastics degrading marine fungus.</title>
        <authorList>
            <person name="Paco A."/>
            <person name="Goncalves M.F.M."/>
            <person name="Rocha-Santos T.A.P."/>
            <person name="Alves A."/>
        </authorList>
    </citation>
    <scope>NUCLEOTIDE SEQUENCE</scope>
    <source>
        <strain evidence="2">ATCC 34329</strain>
    </source>
</reference>
<gene>
    <name evidence="2" type="ORF">MKZ38_001532</name>
</gene>
<feature type="region of interest" description="Disordered" evidence="1">
    <location>
        <begin position="181"/>
        <end position="261"/>
    </location>
</feature>
<evidence type="ECO:0000313" key="2">
    <source>
        <dbReference type="EMBL" id="KAJ2901722.1"/>
    </source>
</evidence>
<evidence type="ECO:0000256" key="1">
    <source>
        <dbReference type="SAM" id="MobiDB-lite"/>
    </source>
</evidence>
<feature type="compositionally biased region" description="Polar residues" evidence="1">
    <location>
        <begin position="240"/>
        <end position="259"/>
    </location>
</feature>
<dbReference type="EMBL" id="JAKWBI020000141">
    <property type="protein sequence ID" value="KAJ2901722.1"/>
    <property type="molecule type" value="Genomic_DNA"/>
</dbReference>
<accession>A0AAD5RXT8</accession>
<organism evidence="2 3">
    <name type="scientific">Zalerion maritima</name>
    <dbReference type="NCBI Taxonomy" id="339359"/>
    <lineage>
        <taxon>Eukaryota</taxon>
        <taxon>Fungi</taxon>
        <taxon>Dikarya</taxon>
        <taxon>Ascomycota</taxon>
        <taxon>Pezizomycotina</taxon>
        <taxon>Sordariomycetes</taxon>
        <taxon>Lulworthiomycetidae</taxon>
        <taxon>Lulworthiales</taxon>
        <taxon>Lulworthiaceae</taxon>
        <taxon>Zalerion</taxon>
    </lineage>
</organism>
<dbReference type="AlphaFoldDB" id="A0AAD5RXT8"/>
<feature type="region of interest" description="Disordered" evidence="1">
    <location>
        <begin position="277"/>
        <end position="321"/>
    </location>
</feature>
<sequence length="321" mass="36220">MFKYCACRIPITIDSSWYKKTRGELLVECEDHQLTYAGAQKGVLLARLSLHALSYPITPKAEHFVVFLWGHDLPELRNTTYSMGLLMDGYKYEYIVVILDHIHKPKPKSKPTPKAQIKNKPRASIHIQSLLPVSEHWRTVGYLFELMIYCHHPSGKPGDSFNNSTHFWGLLLRTADKRPWDNSWGQVSLPEPRRRRTGGHSSKTNPTVAARQRSSLAQDSRSLTNPFALSKEDQGGPPMSLSTFKAPNSLPHATSTTTPVELEQPVVKPPRSMKAQDGLVELPTDPRVPKLPGVQGGRDRRRRLEGRVDDALSDAMKSLRF</sequence>
<protein>
    <submittedName>
        <fullName evidence="2">Uncharacterized protein</fullName>
    </submittedName>
</protein>
<feature type="compositionally biased region" description="Polar residues" evidence="1">
    <location>
        <begin position="199"/>
        <end position="227"/>
    </location>
</feature>